<keyword evidence="3" id="KW-1185">Reference proteome</keyword>
<dbReference type="Proteomes" id="UP000679690">
    <property type="component" value="Unassembled WGS sequence"/>
</dbReference>
<protein>
    <submittedName>
        <fullName evidence="2">Uncharacterized protein</fullName>
    </submittedName>
</protein>
<sequence>MTSINDDSPEPRDTGARKPLNSSWVFTLAGLVAGAYFMINGAVMLREKHGDGVFALVVAGTVAVVAVIGGVMLRAYLAERAARK</sequence>
<feature type="transmembrane region" description="Helical" evidence="1">
    <location>
        <begin position="24"/>
        <end position="45"/>
    </location>
</feature>
<keyword evidence="1" id="KW-0472">Membrane</keyword>
<proteinExistence type="predicted"/>
<evidence type="ECO:0000313" key="2">
    <source>
        <dbReference type="EMBL" id="MBO3743497.1"/>
    </source>
</evidence>
<dbReference type="EMBL" id="JAGFNS010000040">
    <property type="protein sequence ID" value="MBO3743497.1"/>
    <property type="molecule type" value="Genomic_DNA"/>
</dbReference>
<keyword evidence="1" id="KW-1133">Transmembrane helix</keyword>
<name>A0ABS3UY57_9ACTN</name>
<feature type="transmembrane region" description="Helical" evidence="1">
    <location>
        <begin position="52"/>
        <end position="77"/>
    </location>
</feature>
<reference evidence="2 3" key="1">
    <citation type="submission" date="2021-03" db="EMBL/GenBank/DDBJ databases">
        <title>Actinoplanes flavus sp. nov., a novel actinomycete isolated from Coconut Palm rhizosphere soil.</title>
        <authorList>
            <person name="Luo X."/>
        </authorList>
    </citation>
    <scope>NUCLEOTIDE SEQUENCE [LARGE SCALE GENOMIC DNA]</scope>
    <source>
        <strain evidence="2 3">NEAU-H7</strain>
    </source>
</reference>
<evidence type="ECO:0000313" key="3">
    <source>
        <dbReference type="Proteomes" id="UP000679690"/>
    </source>
</evidence>
<dbReference type="RefSeq" id="WP_208472748.1">
    <property type="nucleotide sequence ID" value="NZ_JAGFNS010000040.1"/>
</dbReference>
<keyword evidence="1" id="KW-0812">Transmembrane</keyword>
<organism evidence="2 3">
    <name type="scientific">Actinoplanes flavus</name>
    <dbReference type="NCBI Taxonomy" id="2820290"/>
    <lineage>
        <taxon>Bacteria</taxon>
        <taxon>Bacillati</taxon>
        <taxon>Actinomycetota</taxon>
        <taxon>Actinomycetes</taxon>
        <taxon>Micromonosporales</taxon>
        <taxon>Micromonosporaceae</taxon>
        <taxon>Actinoplanes</taxon>
    </lineage>
</organism>
<gene>
    <name evidence="2" type="ORF">J5X75_38965</name>
</gene>
<evidence type="ECO:0000256" key="1">
    <source>
        <dbReference type="SAM" id="Phobius"/>
    </source>
</evidence>
<accession>A0ABS3UY57</accession>
<comment type="caution">
    <text evidence="2">The sequence shown here is derived from an EMBL/GenBank/DDBJ whole genome shotgun (WGS) entry which is preliminary data.</text>
</comment>